<evidence type="ECO:0000313" key="2">
    <source>
        <dbReference type="EMBL" id="RSZ56866.1"/>
    </source>
</evidence>
<feature type="signal peptide" evidence="1">
    <location>
        <begin position="1"/>
        <end position="22"/>
    </location>
</feature>
<dbReference type="AlphaFoldDB" id="A0A430HH85"/>
<dbReference type="OrthoDB" id="70361at2"/>
<evidence type="ECO:0000313" key="3">
    <source>
        <dbReference type="Proteomes" id="UP000278085"/>
    </source>
</evidence>
<reference evidence="2 3" key="1">
    <citation type="submission" date="2018-12" db="EMBL/GenBank/DDBJ databases">
        <authorList>
            <person name="Yang E."/>
        </authorList>
    </citation>
    <scope>NUCLEOTIDE SEQUENCE [LARGE SCALE GENOMIC DNA]</scope>
    <source>
        <strain evidence="2 3">SOD</strain>
    </source>
</reference>
<accession>A0A430HH85</accession>
<dbReference type="EMBL" id="RXLQ01000012">
    <property type="protein sequence ID" value="RSZ56866.1"/>
    <property type="molecule type" value="Genomic_DNA"/>
</dbReference>
<evidence type="ECO:0000256" key="1">
    <source>
        <dbReference type="SAM" id="SignalP"/>
    </source>
</evidence>
<dbReference type="Proteomes" id="UP000278085">
    <property type="component" value="Unassembled WGS sequence"/>
</dbReference>
<protein>
    <submittedName>
        <fullName evidence="2">Uncharacterized protein</fullName>
    </submittedName>
</protein>
<proteinExistence type="predicted"/>
<name>A0A430HH85_9BURK</name>
<keyword evidence="3" id="KW-1185">Reference proteome</keyword>
<feature type="chain" id="PRO_5019241960" evidence="1">
    <location>
        <begin position="23"/>
        <end position="180"/>
    </location>
</feature>
<organism evidence="2 3">
    <name type="scientific">Massilia atriviolacea</name>
    <dbReference type="NCBI Taxonomy" id="2495579"/>
    <lineage>
        <taxon>Bacteria</taxon>
        <taxon>Pseudomonadati</taxon>
        <taxon>Pseudomonadota</taxon>
        <taxon>Betaproteobacteria</taxon>
        <taxon>Burkholderiales</taxon>
        <taxon>Oxalobacteraceae</taxon>
        <taxon>Telluria group</taxon>
        <taxon>Massilia</taxon>
    </lineage>
</organism>
<gene>
    <name evidence="2" type="ORF">EJB06_21235</name>
</gene>
<sequence length="180" mass="18842">MTMRSMGLIFAVALGAGAAASARTGVDSVYTSLEGKACRKTIDDRTTGAFTLTCPGPGKFALQALDDDGRSSVNVVAPDRRVFALRYWDVVAQGFSSLGKTAEWRVSRVDGRMVPAALIVRVNATDQSDPEHPKRVALLAVAQIRENAACVVKTVAAGAAKANAQARAIADGPRLPCLGL</sequence>
<dbReference type="RefSeq" id="WP_126076022.1">
    <property type="nucleotide sequence ID" value="NZ_CP051166.1"/>
</dbReference>
<keyword evidence="1" id="KW-0732">Signal</keyword>
<comment type="caution">
    <text evidence="2">The sequence shown here is derived from an EMBL/GenBank/DDBJ whole genome shotgun (WGS) entry which is preliminary data.</text>
</comment>